<dbReference type="AlphaFoldDB" id="Q0YS40"/>
<evidence type="ECO:0000313" key="3">
    <source>
        <dbReference type="EMBL" id="EAT59149.1"/>
    </source>
</evidence>
<dbReference type="InterPro" id="IPR015168">
    <property type="entry name" value="SsuA/THI5"/>
</dbReference>
<comment type="caution">
    <text evidence="3">The sequence shown here is derived from an EMBL/GenBank/DDBJ whole genome shotgun (WGS) entry which is preliminary data.</text>
</comment>
<organism evidence="3 4">
    <name type="scientific">Chlorobium ferrooxidans DSM 13031</name>
    <dbReference type="NCBI Taxonomy" id="377431"/>
    <lineage>
        <taxon>Bacteria</taxon>
        <taxon>Pseudomonadati</taxon>
        <taxon>Chlorobiota</taxon>
        <taxon>Chlorobiia</taxon>
        <taxon>Chlorobiales</taxon>
        <taxon>Chlorobiaceae</taxon>
        <taxon>Chlorobium/Pelodictyon group</taxon>
        <taxon>Chlorobium</taxon>
    </lineage>
</organism>
<protein>
    <submittedName>
        <fullName evidence="3">ABC transporter, substrate-binding protein, aliphatic sulphonates</fullName>
    </submittedName>
</protein>
<dbReference type="EMBL" id="AASE01000007">
    <property type="protein sequence ID" value="EAT59149.1"/>
    <property type="molecule type" value="Genomic_DNA"/>
</dbReference>
<dbReference type="OrthoDB" id="286202at2"/>
<name>Q0YS40_9CHLB</name>
<proteinExistence type="inferred from homology"/>
<evidence type="ECO:0000313" key="4">
    <source>
        <dbReference type="Proteomes" id="UP000004162"/>
    </source>
</evidence>
<dbReference type="SUPFAM" id="SSF53850">
    <property type="entry name" value="Periplasmic binding protein-like II"/>
    <property type="match status" value="1"/>
</dbReference>
<dbReference type="SMART" id="SM00062">
    <property type="entry name" value="PBPb"/>
    <property type="match status" value="1"/>
</dbReference>
<sequence length="331" mass="36534">MRKLLVRLVAVIMAVWVSSVMPSLLTADPLPPELRVDYANFNTISLVLKKFGWLETEFQSDNLPVRWVFSEGSNQGVDFLETGVTDIASTSAIASVLNKAKGRRIKAVYIFSHPEWAAFLVTRDSPVNSLQDLKGKKIAATPGTDSYLFLLRALHDAGIRPSDVVIVSKPPKEGLEELQVKRVAAWVGSDYYCSQSQLERGSQEIYTKSELLGSGYLTVTESFAATYPDVVARVIKVYESARKWSIRHPDDLAVICSDAWQVSLPVAKLVVSHIDLSRAIPDTQDIRNLKKIVPVLIAENLLKKSAQPAALVDDLIDTSFAAKLINQALIN</sequence>
<dbReference type="PANTHER" id="PTHR30024:SF21">
    <property type="entry name" value="ABC TRANSPORTER SUBSTRATE-BINDING PROTEIN"/>
    <property type="match status" value="1"/>
</dbReference>
<dbReference type="Pfam" id="PF09084">
    <property type="entry name" value="NMT1"/>
    <property type="match status" value="1"/>
</dbReference>
<comment type="similarity">
    <text evidence="1">Belongs to the bacterial solute-binding protein SsuA/TauA family.</text>
</comment>
<reference evidence="3 4" key="1">
    <citation type="submission" date="2006-07" db="EMBL/GenBank/DDBJ databases">
        <title>Annotation of the draft genome assembly of Chlorobium ferroxidans DSM 13031.</title>
        <authorList>
            <consortium name="US DOE Joint Genome Institute (JGI-ORNL)"/>
            <person name="Larimer F."/>
            <person name="Land M."/>
            <person name="Hauser L."/>
        </authorList>
    </citation>
    <scope>NUCLEOTIDE SEQUENCE [LARGE SCALE GENOMIC DNA]</scope>
    <source>
        <strain evidence="3 4">DSM 13031</strain>
    </source>
</reference>
<gene>
    <name evidence="3" type="ORF">CferDRAFT_1156</name>
</gene>
<keyword evidence="4" id="KW-1185">Reference proteome</keyword>
<reference evidence="3 4" key="2">
    <citation type="submission" date="2006-07" db="EMBL/GenBank/DDBJ databases">
        <title>Sequencing of the draft genome and assembly of Chlorobium ferroxidans DSM 13031.</title>
        <authorList>
            <consortium name="US DOE Joint Genome Institute (JGI-PGF)"/>
            <person name="Copeland A."/>
            <person name="Lucas S."/>
            <person name="Lapidus A."/>
            <person name="Barry K."/>
            <person name="Glavina del Rio T."/>
            <person name="Dalin E."/>
            <person name="Tice H."/>
            <person name="Bruce D."/>
            <person name="Pitluck S."/>
            <person name="Richardson P."/>
        </authorList>
    </citation>
    <scope>NUCLEOTIDE SEQUENCE [LARGE SCALE GENOMIC DNA]</scope>
    <source>
        <strain evidence="3 4">DSM 13031</strain>
    </source>
</reference>
<dbReference type="PANTHER" id="PTHR30024">
    <property type="entry name" value="ALIPHATIC SULFONATES-BINDING PROTEIN-RELATED"/>
    <property type="match status" value="1"/>
</dbReference>
<dbReference type="Proteomes" id="UP000004162">
    <property type="component" value="Unassembled WGS sequence"/>
</dbReference>
<evidence type="ECO:0000259" key="2">
    <source>
        <dbReference type="SMART" id="SM00062"/>
    </source>
</evidence>
<accession>Q0YS40</accession>
<evidence type="ECO:0000256" key="1">
    <source>
        <dbReference type="ARBA" id="ARBA00010742"/>
    </source>
</evidence>
<dbReference type="RefSeq" id="WP_006366217.1">
    <property type="nucleotide sequence ID" value="NZ_AASE01000007.1"/>
</dbReference>
<feature type="domain" description="Solute-binding protein family 3/N-terminal" evidence="2">
    <location>
        <begin position="33"/>
        <end position="247"/>
    </location>
</feature>
<dbReference type="Gene3D" id="3.40.190.10">
    <property type="entry name" value="Periplasmic binding protein-like II"/>
    <property type="match status" value="2"/>
</dbReference>
<dbReference type="InterPro" id="IPR001638">
    <property type="entry name" value="Solute-binding_3/MltF_N"/>
</dbReference>